<organism evidence="2 4">
    <name type="scientific">Brevibacillus composti</name>
    <dbReference type="NCBI Taxonomy" id="2796470"/>
    <lineage>
        <taxon>Bacteria</taxon>
        <taxon>Bacillati</taxon>
        <taxon>Bacillota</taxon>
        <taxon>Bacilli</taxon>
        <taxon>Bacillales</taxon>
        <taxon>Paenibacillaceae</taxon>
        <taxon>Brevibacillus</taxon>
    </lineage>
</organism>
<dbReference type="AlphaFoldDB" id="A0A7T5EKR8"/>
<reference evidence="3" key="2">
    <citation type="submission" date="2021-04" db="EMBL/GenBank/DDBJ databases">
        <title>Brevibacillus composti FJAT-54423, complete genome.</title>
        <authorList>
            <person name="Tang R."/>
        </authorList>
    </citation>
    <scope>NUCLEOTIDE SEQUENCE</scope>
    <source>
        <strain evidence="3">FJAT-54424</strain>
    </source>
</reference>
<dbReference type="RefSeq" id="WP_198827939.1">
    <property type="nucleotide sequence ID" value="NZ_CP066308.1"/>
</dbReference>
<dbReference type="Proteomes" id="UP000595847">
    <property type="component" value="Chromosome"/>
</dbReference>
<dbReference type="Proteomes" id="UP000677234">
    <property type="component" value="Chromosome"/>
</dbReference>
<protein>
    <recommendedName>
        <fullName evidence="6">DUF4367 domain-containing protein</fullName>
    </recommendedName>
</protein>
<proteinExistence type="predicted"/>
<keyword evidence="1" id="KW-0472">Membrane</keyword>
<keyword evidence="5" id="KW-1185">Reference proteome</keyword>
<keyword evidence="1" id="KW-0812">Transmembrane</keyword>
<evidence type="ECO:0000313" key="4">
    <source>
        <dbReference type="Proteomes" id="UP000595847"/>
    </source>
</evidence>
<evidence type="ECO:0000313" key="3">
    <source>
        <dbReference type="EMBL" id="QUO41440.1"/>
    </source>
</evidence>
<evidence type="ECO:0000313" key="2">
    <source>
        <dbReference type="EMBL" id="QQE74358.1"/>
    </source>
</evidence>
<dbReference type="EMBL" id="CP073708">
    <property type="protein sequence ID" value="QUO41440.1"/>
    <property type="molecule type" value="Genomic_DNA"/>
</dbReference>
<reference evidence="2 4" key="1">
    <citation type="submission" date="2020-12" db="EMBL/GenBank/DDBJ databases">
        <title>strain FJAT-54423T represents a novel species of the genus Brevibacillus.</title>
        <authorList>
            <person name="Tang R."/>
        </authorList>
    </citation>
    <scope>NUCLEOTIDE SEQUENCE [LARGE SCALE GENOMIC DNA]</scope>
    <source>
        <strain evidence="2 4">FJAT-54423</strain>
    </source>
</reference>
<evidence type="ECO:0008006" key="6">
    <source>
        <dbReference type="Google" id="ProtNLM"/>
    </source>
</evidence>
<sequence length="305" mass="34959">MKHTEPFDEFEKSLKHMPVPQIDIKDQVLNRLREQNMQKEAVRVKKKMSLIVAACLVFGVTSAYAAVKVYELKNEQGEVISRVEHTMEKPDVEKPMTYMELLEEVRNSVTPGGAVAVYIVPDNPDKRISFFQKPKSFEDRSALLEAVGGGVTLPEELAGGYQFKEGVLGNEIIRDYKDEDFYKEAEETKKDVVVKELKVKPDYQYAVARYAKDESEVSIRIENFEKVLYTTAEAGPDDTVENIKVKNRDALYILRKFMDQDGKVASIQQSVELYKDDEKQLYTVFTSSPNVTKEELMAIVDKMEW</sequence>
<keyword evidence="1" id="KW-1133">Transmembrane helix</keyword>
<evidence type="ECO:0000313" key="5">
    <source>
        <dbReference type="Proteomes" id="UP000677234"/>
    </source>
</evidence>
<feature type="transmembrane region" description="Helical" evidence="1">
    <location>
        <begin position="48"/>
        <end position="67"/>
    </location>
</feature>
<name>A0A7T5EKR8_9BACL</name>
<dbReference type="EMBL" id="CP066308">
    <property type="protein sequence ID" value="QQE74358.1"/>
    <property type="molecule type" value="Genomic_DNA"/>
</dbReference>
<dbReference type="KEGG" id="bcop:JD108_21505"/>
<accession>A0A7T5EKR8</accession>
<evidence type="ECO:0000256" key="1">
    <source>
        <dbReference type="SAM" id="Phobius"/>
    </source>
</evidence>
<gene>
    <name evidence="2" type="ORF">JD108_21505</name>
    <name evidence="3" type="ORF">KDJ56_21440</name>
</gene>